<gene>
    <name evidence="3" type="ORF">I3842_04G051400</name>
</gene>
<comment type="caution">
    <text evidence="3">The sequence shown here is derived from an EMBL/GenBank/DDBJ whole genome shotgun (WGS) entry which is preliminary data.</text>
</comment>
<dbReference type="PANTHER" id="PTHR45650">
    <property type="entry name" value="GDSL-LIKE LIPASE/ACYLHYDROLASE-RELATED"/>
    <property type="match status" value="1"/>
</dbReference>
<dbReference type="InterPro" id="IPR001087">
    <property type="entry name" value="GDSL"/>
</dbReference>
<proteinExistence type="inferred from homology"/>
<reference evidence="3" key="1">
    <citation type="submission" date="2021-01" db="EMBL/GenBank/DDBJ databases">
        <authorList>
            <person name="Lovell J.T."/>
            <person name="Bentley N."/>
            <person name="Bhattarai G."/>
            <person name="Jenkins J.W."/>
            <person name="Sreedasyam A."/>
            <person name="Alarcon Y."/>
            <person name="Bock C."/>
            <person name="Boston L."/>
            <person name="Carlson J."/>
            <person name="Cervantes K."/>
            <person name="Clermont K."/>
            <person name="Krom N."/>
            <person name="Kubenka K."/>
            <person name="Mamidi S."/>
            <person name="Mattison C."/>
            <person name="Monteros M."/>
            <person name="Pisani C."/>
            <person name="Plott C."/>
            <person name="Rajasekar S."/>
            <person name="Rhein H.S."/>
            <person name="Rohla C."/>
            <person name="Song M."/>
            <person name="Hilaire R.S."/>
            <person name="Shu S."/>
            <person name="Wells L."/>
            <person name="Wang X."/>
            <person name="Webber J."/>
            <person name="Heerema R.J."/>
            <person name="Klein P."/>
            <person name="Conner P."/>
            <person name="Grauke L."/>
            <person name="Grimwood J."/>
            <person name="Schmutz J."/>
            <person name="Randall J.J."/>
        </authorList>
    </citation>
    <scope>NUCLEOTIDE SEQUENCE</scope>
    <source>
        <tissue evidence="3">Leaf</tissue>
    </source>
</reference>
<evidence type="ECO:0000313" key="3">
    <source>
        <dbReference type="EMBL" id="KAG6716490.1"/>
    </source>
</evidence>
<protein>
    <recommendedName>
        <fullName evidence="5">GDSL esterase/lipase 7</fullName>
    </recommendedName>
</protein>
<evidence type="ECO:0000256" key="2">
    <source>
        <dbReference type="SAM" id="SignalP"/>
    </source>
</evidence>
<feature type="signal peptide" evidence="2">
    <location>
        <begin position="1"/>
        <end position="27"/>
    </location>
</feature>
<dbReference type="AlphaFoldDB" id="A0A922FAX8"/>
<accession>A0A922FAX8</accession>
<organism evidence="3 4">
    <name type="scientific">Carya illinoinensis</name>
    <name type="common">Pecan</name>
    <dbReference type="NCBI Taxonomy" id="32201"/>
    <lineage>
        <taxon>Eukaryota</taxon>
        <taxon>Viridiplantae</taxon>
        <taxon>Streptophyta</taxon>
        <taxon>Embryophyta</taxon>
        <taxon>Tracheophyta</taxon>
        <taxon>Spermatophyta</taxon>
        <taxon>Magnoliopsida</taxon>
        <taxon>eudicotyledons</taxon>
        <taxon>Gunneridae</taxon>
        <taxon>Pentapetalae</taxon>
        <taxon>rosids</taxon>
        <taxon>fabids</taxon>
        <taxon>Fagales</taxon>
        <taxon>Juglandaceae</taxon>
        <taxon>Carya</taxon>
    </lineage>
</organism>
<name>A0A922FAX8_CARIL</name>
<comment type="similarity">
    <text evidence="1">Belongs to the 'GDSL' lipolytic enzyme family.</text>
</comment>
<dbReference type="InterPro" id="IPR051238">
    <property type="entry name" value="GDSL_esterase/lipase"/>
</dbReference>
<dbReference type="EMBL" id="CM031828">
    <property type="protein sequence ID" value="KAG6716490.1"/>
    <property type="molecule type" value="Genomic_DNA"/>
</dbReference>
<dbReference type="CDD" id="cd01837">
    <property type="entry name" value="SGNH_plant_lipase_like"/>
    <property type="match status" value="1"/>
</dbReference>
<feature type="chain" id="PRO_5037733736" description="GDSL esterase/lipase 7" evidence="2">
    <location>
        <begin position="28"/>
        <end position="366"/>
    </location>
</feature>
<dbReference type="InterPro" id="IPR035669">
    <property type="entry name" value="SGNH_plant_lipase-like"/>
</dbReference>
<sequence>MSAIMIISMPSIFLFTIFLHVLPPAMIQSLPLAPALYIFGDSMFDSGNNNLLPTVAKADYLPYGVNFAKGVTGRFTNGKTVADFIAEFLGLPYSPPFMSIRRSTPLTGLNYASGSCGILPETGNLFGKCLNLNEQINLFERTVKSGLERQYFNMSSNELSDYLSKSIFMFSVGSNDYLTNYLEPNVYDTSKRYPPQPFAQFLVDTLSKVFQRLYNLGGRKIIMFEIGPIGCIPSITRKKKHNVGQCVEETNQIVSFFNQRLPAFLNNLTSTLHGSTFILGQANFLGYDAIINPSKYGLEDSSSPCCTTWANGTSGCIPFVTPCLHAYKNFFWDAFHLTEAAYSLIATRCFNDSICSPFNIKELVRM</sequence>
<keyword evidence="2" id="KW-0732">Signal</keyword>
<dbReference type="Pfam" id="PF00657">
    <property type="entry name" value="Lipase_GDSL"/>
    <property type="match status" value="1"/>
</dbReference>
<dbReference type="GO" id="GO:0016788">
    <property type="term" value="F:hydrolase activity, acting on ester bonds"/>
    <property type="evidence" value="ECO:0007669"/>
    <property type="project" value="InterPro"/>
</dbReference>
<evidence type="ECO:0000256" key="1">
    <source>
        <dbReference type="ARBA" id="ARBA00008668"/>
    </source>
</evidence>
<dbReference type="PANTHER" id="PTHR45650:SF14">
    <property type="entry name" value="GDSL ESTERASE_LIPASE 7-LIKE"/>
    <property type="match status" value="1"/>
</dbReference>
<evidence type="ECO:0000313" key="4">
    <source>
        <dbReference type="Proteomes" id="UP000811246"/>
    </source>
</evidence>
<dbReference type="Proteomes" id="UP000811246">
    <property type="component" value="Chromosome 4"/>
</dbReference>
<evidence type="ECO:0008006" key="5">
    <source>
        <dbReference type="Google" id="ProtNLM"/>
    </source>
</evidence>